<keyword evidence="2" id="KW-1133">Transmembrane helix</keyword>
<dbReference type="Proteomes" id="UP001295423">
    <property type="component" value="Unassembled WGS sequence"/>
</dbReference>
<dbReference type="AlphaFoldDB" id="A0AAD2FN88"/>
<proteinExistence type="predicted"/>
<feature type="transmembrane region" description="Helical" evidence="2">
    <location>
        <begin position="113"/>
        <end position="135"/>
    </location>
</feature>
<feature type="region of interest" description="Disordered" evidence="1">
    <location>
        <begin position="1"/>
        <end position="64"/>
    </location>
</feature>
<organism evidence="3 4">
    <name type="scientific">Cylindrotheca closterium</name>
    <dbReference type="NCBI Taxonomy" id="2856"/>
    <lineage>
        <taxon>Eukaryota</taxon>
        <taxon>Sar</taxon>
        <taxon>Stramenopiles</taxon>
        <taxon>Ochrophyta</taxon>
        <taxon>Bacillariophyta</taxon>
        <taxon>Bacillariophyceae</taxon>
        <taxon>Bacillariophycidae</taxon>
        <taxon>Bacillariales</taxon>
        <taxon>Bacillariaceae</taxon>
        <taxon>Cylindrotheca</taxon>
    </lineage>
</organism>
<evidence type="ECO:0000256" key="2">
    <source>
        <dbReference type="SAM" id="Phobius"/>
    </source>
</evidence>
<keyword evidence="4" id="KW-1185">Reference proteome</keyword>
<protein>
    <submittedName>
        <fullName evidence="3">Uncharacterized protein</fullName>
    </submittedName>
</protein>
<gene>
    <name evidence="3" type="ORF">CYCCA115_LOCUS10853</name>
</gene>
<evidence type="ECO:0000313" key="4">
    <source>
        <dbReference type="Proteomes" id="UP001295423"/>
    </source>
</evidence>
<comment type="caution">
    <text evidence="3">The sequence shown here is derived from an EMBL/GenBank/DDBJ whole genome shotgun (WGS) entry which is preliminary data.</text>
</comment>
<accession>A0AAD2FN88</accession>
<sequence length="151" mass="16314">MAINTTKTSDDQAKRSMDGSNSHSHQDATSADPEGPSNDRMSQNRPRRSKNVSFQEEVIIPSESYDPENPLPYFLAQEAKHTSAAGVTAMKDRAAMEEYRVADVENLLSCKSIFCWSLLTIVLVGGSLVAVAMTVDWDATTTDDAATGGSP</sequence>
<reference evidence="3" key="1">
    <citation type="submission" date="2023-08" db="EMBL/GenBank/DDBJ databases">
        <authorList>
            <person name="Audoor S."/>
            <person name="Bilcke G."/>
        </authorList>
    </citation>
    <scope>NUCLEOTIDE SEQUENCE</scope>
</reference>
<evidence type="ECO:0000313" key="3">
    <source>
        <dbReference type="EMBL" id="CAJ1946818.1"/>
    </source>
</evidence>
<name>A0AAD2FN88_9STRA</name>
<feature type="compositionally biased region" description="Polar residues" evidence="1">
    <location>
        <begin position="18"/>
        <end position="29"/>
    </location>
</feature>
<feature type="compositionally biased region" description="Basic and acidic residues" evidence="1">
    <location>
        <begin position="8"/>
        <end position="17"/>
    </location>
</feature>
<evidence type="ECO:0000256" key="1">
    <source>
        <dbReference type="SAM" id="MobiDB-lite"/>
    </source>
</evidence>
<dbReference type="EMBL" id="CAKOGP040001714">
    <property type="protein sequence ID" value="CAJ1946818.1"/>
    <property type="molecule type" value="Genomic_DNA"/>
</dbReference>
<keyword evidence="2" id="KW-0472">Membrane</keyword>
<keyword evidence="2" id="KW-0812">Transmembrane</keyword>